<dbReference type="InterPro" id="IPR003594">
    <property type="entry name" value="HATPase_dom"/>
</dbReference>
<evidence type="ECO:0000256" key="7">
    <source>
        <dbReference type="ARBA" id="ARBA00023012"/>
    </source>
</evidence>
<dbReference type="PROSITE" id="PS50885">
    <property type="entry name" value="HAMP"/>
    <property type="match status" value="1"/>
</dbReference>
<evidence type="ECO:0000313" key="11">
    <source>
        <dbReference type="EMBL" id="SHK29938.1"/>
    </source>
</evidence>
<keyword evidence="6 11" id="KW-0418">Kinase</keyword>
<evidence type="ECO:0000259" key="9">
    <source>
        <dbReference type="PROSITE" id="PS50109"/>
    </source>
</evidence>
<keyword evidence="7" id="KW-0902">Two-component regulatory system</keyword>
<proteinExistence type="predicted"/>
<dbReference type="InterPro" id="IPR010559">
    <property type="entry name" value="Sig_transdc_His_kin_internal"/>
</dbReference>
<organism evidence="11 12">
    <name type="scientific">Hespellia stercorisuis DSM 15480</name>
    <dbReference type="NCBI Taxonomy" id="1121950"/>
    <lineage>
        <taxon>Bacteria</taxon>
        <taxon>Bacillati</taxon>
        <taxon>Bacillota</taxon>
        <taxon>Clostridia</taxon>
        <taxon>Lachnospirales</taxon>
        <taxon>Lachnospiraceae</taxon>
        <taxon>Hespellia</taxon>
    </lineage>
</organism>
<evidence type="ECO:0000256" key="5">
    <source>
        <dbReference type="ARBA" id="ARBA00022679"/>
    </source>
</evidence>
<dbReference type="EC" id="2.7.13.3" evidence="3"/>
<comment type="subcellular location">
    <subcellularLocation>
        <location evidence="2">Membrane</location>
    </subcellularLocation>
</comment>
<evidence type="ECO:0000256" key="6">
    <source>
        <dbReference type="ARBA" id="ARBA00022777"/>
    </source>
</evidence>
<feature type="transmembrane region" description="Helical" evidence="8">
    <location>
        <begin position="14"/>
        <end position="34"/>
    </location>
</feature>
<gene>
    <name evidence="11" type="ORF">SAMN02745243_02655</name>
</gene>
<dbReference type="PANTHER" id="PTHR34220:SF7">
    <property type="entry name" value="SENSOR HISTIDINE KINASE YPDA"/>
    <property type="match status" value="1"/>
</dbReference>
<dbReference type="InterPro" id="IPR005467">
    <property type="entry name" value="His_kinase_dom"/>
</dbReference>
<reference evidence="11 12" key="1">
    <citation type="submission" date="2016-11" db="EMBL/GenBank/DDBJ databases">
        <authorList>
            <person name="Jaros S."/>
            <person name="Januszkiewicz K."/>
            <person name="Wedrychowicz H."/>
        </authorList>
    </citation>
    <scope>NUCLEOTIDE SEQUENCE [LARGE SCALE GENOMIC DNA]</scope>
    <source>
        <strain evidence="11 12">DSM 15480</strain>
    </source>
</reference>
<evidence type="ECO:0000256" key="3">
    <source>
        <dbReference type="ARBA" id="ARBA00012438"/>
    </source>
</evidence>
<feature type="domain" description="Histidine kinase" evidence="9">
    <location>
        <begin position="489"/>
        <end position="600"/>
    </location>
</feature>
<keyword evidence="8" id="KW-0472">Membrane</keyword>
<dbReference type="Pfam" id="PF06580">
    <property type="entry name" value="His_kinase"/>
    <property type="match status" value="1"/>
</dbReference>
<dbReference type="Proteomes" id="UP000184301">
    <property type="component" value="Unassembled WGS sequence"/>
</dbReference>
<keyword evidence="12" id="KW-1185">Reference proteome</keyword>
<evidence type="ECO:0000256" key="1">
    <source>
        <dbReference type="ARBA" id="ARBA00000085"/>
    </source>
</evidence>
<accession>A0A1M6RC73</accession>
<evidence type="ECO:0000256" key="4">
    <source>
        <dbReference type="ARBA" id="ARBA00022553"/>
    </source>
</evidence>
<keyword evidence="5" id="KW-0808">Transferase</keyword>
<evidence type="ECO:0000259" key="10">
    <source>
        <dbReference type="PROSITE" id="PS50885"/>
    </source>
</evidence>
<dbReference type="CDD" id="cd06225">
    <property type="entry name" value="HAMP"/>
    <property type="match status" value="1"/>
</dbReference>
<dbReference type="InterPro" id="IPR003660">
    <property type="entry name" value="HAMP_dom"/>
</dbReference>
<dbReference type="GO" id="GO:0016020">
    <property type="term" value="C:membrane"/>
    <property type="evidence" value="ECO:0007669"/>
    <property type="project" value="UniProtKB-SubCell"/>
</dbReference>
<name>A0A1M6RC73_9FIRM</name>
<dbReference type="Gene3D" id="6.10.340.10">
    <property type="match status" value="1"/>
</dbReference>
<dbReference type="Pfam" id="PF02518">
    <property type="entry name" value="HATPase_c"/>
    <property type="match status" value="1"/>
</dbReference>
<dbReference type="PANTHER" id="PTHR34220">
    <property type="entry name" value="SENSOR HISTIDINE KINASE YPDA"/>
    <property type="match status" value="1"/>
</dbReference>
<feature type="domain" description="HAMP" evidence="10">
    <location>
        <begin position="327"/>
        <end position="379"/>
    </location>
</feature>
<feature type="transmembrane region" description="Helical" evidence="8">
    <location>
        <begin position="300"/>
        <end position="325"/>
    </location>
</feature>
<evidence type="ECO:0000256" key="2">
    <source>
        <dbReference type="ARBA" id="ARBA00004370"/>
    </source>
</evidence>
<dbReference type="PROSITE" id="PS50109">
    <property type="entry name" value="HIS_KIN"/>
    <property type="match status" value="1"/>
</dbReference>
<protein>
    <recommendedName>
        <fullName evidence="3">histidine kinase</fullName>
        <ecNumber evidence="3">2.7.13.3</ecNumber>
    </recommendedName>
</protein>
<dbReference type="SMART" id="SM00387">
    <property type="entry name" value="HATPase_c"/>
    <property type="match status" value="1"/>
</dbReference>
<dbReference type="InterPro" id="IPR036890">
    <property type="entry name" value="HATPase_C_sf"/>
</dbReference>
<keyword evidence="8" id="KW-1133">Transmembrane helix</keyword>
<evidence type="ECO:0000256" key="8">
    <source>
        <dbReference type="SAM" id="Phobius"/>
    </source>
</evidence>
<dbReference type="Gene3D" id="3.30.565.10">
    <property type="entry name" value="Histidine kinase-like ATPase, C-terminal domain"/>
    <property type="match status" value="1"/>
</dbReference>
<dbReference type="SUPFAM" id="SSF158472">
    <property type="entry name" value="HAMP domain-like"/>
    <property type="match status" value="1"/>
</dbReference>
<dbReference type="SMART" id="SM00304">
    <property type="entry name" value="HAMP"/>
    <property type="match status" value="1"/>
</dbReference>
<dbReference type="EMBL" id="FQZY01000041">
    <property type="protein sequence ID" value="SHK29938.1"/>
    <property type="molecule type" value="Genomic_DNA"/>
</dbReference>
<dbReference type="Pfam" id="PF00672">
    <property type="entry name" value="HAMP"/>
    <property type="match status" value="1"/>
</dbReference>
<keyword evidence="4" id="KW-0597">Phosphoprotein</keyword>
<dbReference type="InterPro" id="IPR050640">
    <property type="entry name" value="Bact_2-comp_sensor_kinase"/>
</dbReference>
<evidence type="ECO:0000313" key="12">
    <source>
        <dbReference type="Proteomes" id="UP000184301"/>
    </source>
</evidence>
<keyword evidence="8" id="KW-0812">Transmembrane</keyword>
<dbReference type="RefSeq" id="WP_073111270.1">
    <property type="nucleotide sequence ID" value="NZ_FQZY01000041.1"/>
</dbReference>
<dbReference type="SUPFAM" id="SSF55874">
    <property type="entry name" value="ATPase domain of HSP90 chaperone/DNA topoisomerase II/histidine kinase"/>
    <property type="match status" value="1"/>
</dbReference>
<dbReference type="STRING" id="1121950.SAMN02745243_02655"/>
<dbReference type="GO" id="GO:0000155">
    <property type="term" value="F:phosphorelay sensor kinase activity"/>
    <property type="evidence" value="ECO:0007669"/>
    <property type="project" value="InterPro"/>
</dbReference>
<comment type="catalytic activity">
    <reaction evidence="1">
        <text>ATP + protein L-histidine = ADP + protein N-phospho-L-histidine.</text>
        <dbReference type="EC" id="2.7.13.3"/>
    </reaction>
</comment>
<sequence>MKRWIRNLELKKKFIFYTYIVITPVLLLISGLILEKNYEEMTLEQNAQGENQVNNLAGSLEELNQNMIEMSTYIGINSDVNEILNAPNAEELNQNPQIWLDEAPMRFVQDILAIKGYVKTWAIYPENGVRPYLRCIDSSVSLPTIEAVRETDAYQRALTARGKVCWAVVGKSYGDFYEANRTEKMVLYREVFDLSGNKRLGYMTIGADIEKYREICESVLDYRQDGAVLLNRQGEVLLTGGRIGDQTKAYLEGDGFGKHLQEDGTTYFHHGNQMIYVQRSDDNSFITCTIIPDSAVNKQLLSVFGTALAFLTVVLVGLFPVLSLISNIVTKPLGMVEQAMKKFRGGDFSQQVEVDTQDEVGRMAECFNQMVTDIRILIEENYVMQLKEKESELTALQAQINPHFLYNALDTLYWQAVNGGNDELAENVLTLSNLFRLVLGKGKGVVCVSQEIELIEEYLKIQKMRFTGRLTYEIDLDERIAGEQIPKLILQPFVENAVVHGFENSEAPCEIYVTAEQTEDGMEFVIRDTGIGMTDEQIRQIFQAESAEDAERYKGQRIGGYAMKNVRERLELRYRGRFKLLVDSVPGEGTKITIRLPRDGQ</sequence>
<dbReference type="AlphaFoldDB" id="A0A1M6RC73"/>